<feature type="non-terminal residue" evidence="1">
    <location>
        <position position="70"/>
    </location>
</feature>
<proteinExistence type="predicted"/>
<comment type="caution">
    <text evidence="1">The sequence shown here is derived from an EMBL/GenBank/DDBJ whole genome shotgun (WGS) entry which is preliminary data.</text>
</comment>
<gene>
    <name evidence="1" type="ORF">A3Q56_01917</name>
</gene>
<evidence type="ECO:0000313" key="2">
    <source>
        <dbReference type="Proteomes" id="UP000078046"/>
    </source>
</evidence>
<evidence type="ECO:0008006" key="3">
    <source>
        <dbReference type="Google" id="ProtNLM"/>
    </source>
</evidence>
<sequence length="70" mass="8146">MPIKKYTSEITLNHSGPYIKGKYICGNVRFNISTDTTFDSIEICLVGEYIFNKDSQYKKKIYEKITDVIE</sequence>
<reference evidence="1 2" key="1">
    <citation type="submission" date="2016-04" db="EMBL/GenBank/DDBJ databases">
        <title>The genome of Intoshia linei affirms orthonectids as highly simplified spiralians.</title>
        <authorList>
            <person name="Mikhailov K.V."/>
            <person name="Slusarev G.S."/>
            <person name="Nikitin M.A."/>
            <person name="Logacheva M.D."/>
            <person name="Penin A."/>
            <person name="Aleoshin V."/>
            <person name="Panchin Y.V."/>
        </authorList>
    </citation>
    <scope>NUCLEOTIDE SEQUENCE [LARGE SCALE GENOMIC DNA]</scope>
    <source>
        <strain evidence="1">Intl2013</strain>
        <tissue evidence="1">Whole animal</tissue>
    </source>
</reference>
<dbReference type="AlphaFoldDB" id="A0A177BA37"/>
<organism evidence="1 2">
    <name type="scientific">Intoshia linei</name>
    <dbReference type="NCBI Taxonomy" id="1819745"/>
    <lineage>
        <taxon>Eukaryota</taxon>
        <taxon>Metazoa</taxon>
        <taxon>Spiralia</taxon>
        <taxon>Lophotrochozoa</taxon>
        <taxon>Mesozoa</taxon>
        <taxon>Orthonectida</taxon>
        <taxon>Rhopaluridae</taxon>
        <taxon>Intoshia</taxon>
    </lineage>
</organism>
<keyword evidence="2" id="KW-1185">Reference proteome</keyword>
<dbReference type="Proteomes" id="UP000078046">
    <property type="component" value="Unassembled WGS sequence"/>
</dbReference>
<evidence type="ECO:0000313" key="1">
    <source>
        <dbReference type="EMBL" id="OAF70304.1"/>
    </source>
</evidence>
<protein>
    <recommendedName>
        <fullName evidence="3">Arrestin-like N-terminal domain-containing protein</fullName>
    </recommendedName>
</protein>
<dbReference type="EMBL" id="LWCA01000162">
    <property type="protein sequence ID" value="OAF70304.1"/>
    <property type="molecule type" value="Genomic_DNA"/>
</dbReference>
<name>A0A177BA37_9BILA</name>
<accession>A0A177BA37</accession>